<sequence>MLLYILVGLAGMIGALLRYTLSVTTAFWWEGNFPLATLLTNYIGCFLLPFLTLQLPDRMTVSMQKAITTGLIGSFTTFSAFSVDTIVLLETGEAMAAFGYVLLSIAGGLFFIHLGYKRGRAL</sequence>
<accession>A0A1E7DT60</accession>
<proteinExistence type="inferred from homology"/>
<dbReference type="RefSeq" id="WP_069937166.1">
    <property type="nucleotide sequence ID" value="NZ_MAMP01000004.1"/>
</dbReference>
<keyword evidence="10" id="KW-0915">Sodium</keyword>
<dbReference type="GO" id="GO:0140114">
    <property type="term" value="P:cellular detoxification of fluoride"/>
    <property type="evidence" value="ECO:0007669"/>
    <property type="project" value="UniProtKB-UniRule"/>
</dbReference>
<comment type="activity regulation">
    <text evidence="10">Na(+) is not transported, but it plays an essential structural role and its presence is essential for fluoride channel function.</text>
</comment>
<organism evidence="11 12">
    <name type="scientific">Domibacillus iocasae</name>
    <dbReference type="NCBI Taxonomy" id="1714016"/>
    <lineage>
        <taxon>Bacteria</taxon>
        <taxon>Bacillati</taxon>
        <taxon>Bacillota</taxon>
        <taxon>Bacilli</taxon>
        <taxon>Bacillales</taxon>
        <taxon>Bacillaceae</taxon>
        <taxon>Domibacillus</taxon>
    </lineage>
</organism>
<keyword evidence="12" id="KW-1185">Reference proteome</keyword>
<keyword evidence="4 10" id="KW-1133">Transmembrane helix</keyword>
<feature type="binding site" evidence="10">
    <location>
        <position position="76"/>
    </location>
    <ligand>
        <name>Na(+)</name>
        <dbReference type="ChEBI" id="CHEBI:29101"/>
        <note>structural</note>
    </ligand>
</feature>
<evidence type="ECO:0000313" key="12">
    <source>
        <dbReference type="Proteomes" id="UP000095658"/>
    </source>
</evidence>
<name>A0A1E7DT60_9BACI</name>
<dbReference type="EMBL" id="MAMP01000004">
    <property type="protein sequence ID" value="OES46266.1"/>
    <property type="molecule type" value="Genomic_DNA"/>
</dbReference>
<evidence type="ECO:0000256" key="6">
    <source>
        <dbReference type="ARBA" id="ARBA00023303"/>
    </source>
</evidence>
<dbReference type="Proteomes" id="UP000095658">
    <property type="component" value="Unassembled WGS sequence"/>
</dbReference>
<comment type="subcellular location">
    <subcellularLocation>
        <location evidence="1 10">Cell membrane</location>
        <topology evidence="1 10">Multi-pass membrane protein</topology>
    </subcellularLocation>
</comment>
<evidence type="ECO:0000256" key="8">
    <source>
        <dbReference type="ARBA" id="ARBA00035585"/>
    </source>
</evidence>
<protein>
    <recommendedName>
        <fullName evidence="10">Fluoride-specific ion channel FluC</fullName>
    </recommendedName>
</protein>
<dbReference type="HAMAP" id="MF_00454">
    <property type="entry name" value="FluC"/>
    <property type="match status" value="1"/>
</dbReference>
<comment type="function">
    <text evidence="9 10">Fluoride-specific ion channel. Important for reducing fluoride concentration in the cell, thus reducing its toxicity.</text>
</comment>
<dbReference type="GO" id="GO:0046872">
    <property type="term" value="F:metal ion binding"/>
    <property type="evidence" value="ECO:0007669"/>
    <property type="project" value="UniProtKB-KW"/>
</dbReference>
<dbReference type="PANTHER" id="PTHR28259">
    <property type="entry name" value="FLUORIDE EXPORT PROTEIN 1-RELATED"/>
    <property type="match status" value="1"/>
</dbReference>
<keyword evidence="5 10" id="KW-0472">Membrane</keyword>
<keyword evidence="6 10" id="KW-0407">Ion channel</keyword>
<evidence type="ECO:0000256" key="4">
    <source>
        <dbReference type="ARBA" id="ARBA00022989"/>
    </source>
</evidence>
<evidence type="ECO:0000256" key="10">
    <source>
        <dbReference type="HAMAP-Rule" id="MF_00454"/>
    </source>
</evidence>
<keyword evidence="10" id="KW-0813">Transport</keyword>
<dbReference type="GO" id="GO:0062054">
    <property type="term" value="F:fluoride channel activity"/>
    <property type="evidence" value="ECO:0007669"/>
    <property type="project" value="UniProtKB-UniRule"/>
</dbReference>
<feature type="transmembrane region" description="Helical" evidence="10">
    <location>
        <begin position="32"/>
        <end position="55"/>
    </location>
</feature>
<dbReference type="GO" id="GO:0005886">
    <property type="term" value="C:plasma membrane"/>
    <property type="evidence" value="ECO:0007669"/>
    <property type="project" value="UniProtKB-SubCell"/>
</dbReference>
<evidence type="ECO:0000256" key="3">
    <source>
        <dbReference type="ARBA" id="ARBA00022692"/>
    </source>
</evidence>
<keyword evidence="10" id="KW-0406">Ion transport</keyword>
<feature type="transmembrane region" description="Helical" evidence="10">
    <location>
        <begin position="95"/>
        <end position="116"/>
    </location>
</feature>
<reference evidence="11 12" key="1">
    <citation type="submission" date="2016-06" db="EMBL/GenBank/DDBJ databases">
        <title>Domibacillus iocasae genome sequencing.</title>
        <authorList>
            <person name="Verma A."/>
            <person name="Pal Y."/>
            <person name="Ojha A.K."/>
            <person name="Krishnamurthi S."/>
        </authorList>
    </citation>
    <scope>NUCLEOTIDE SEQUENCE [LARGE SCALE GENOMIC DNA]</scope>
    <source>
        <strain evidence="11 12">DSM 29979</strain>
    </source>
</reference>
<keyword evidence="3 10" id="KW-0812">Transmembrane</keyword>
<keyword evidence="10" id="KW-0479">Metal-binding</keyword>
<comment type="caution">
    <text evidence="11">The sequence shown here is derived from an EMBL/GenBank/DDBJ whole genome shotgun (WGS) entry which is preliminary data.</text>
</comment>
<evidence type="ECO:0000256" key="2">
    <source>
        <dbReference type="ARBA" id="ARBA00022475"/>
    </source>
</evidence>
<gene>
    <name evidence="10" type="primary">fluC</name>
    <name evidence="10" type="synonym">crcB</name>
    <name evidence="11" type="ORF">BA724_15580</name>
</gene>
<comment type="similarity">
    <text evidence="7 10">Belongs to the fluoride channel Fluc/FEX (TC 1.A.43) family.</text>
</comment>
<dbReference type="InterPro" id="IPR003691">
    <property type="entry name" value="FluC"/>
</dbReference>
<comment type="catalytic activity">
    <reaction evidence="8">
        <text>fluoride(in) = fluoride(out)</text>
        <dbReference type="Rhea" id="RHEA:76159"/>
        <dbReference type="ChEBI" id="CHEBI:17051"/>
    </reaction>
    <physiologicalReaction direction="left-to-right" evidence="8">
        <dbReference type="Rhea" id="RHEA:76160"/>
    </physiologicalReaction>
</comment>
<keyword evidence="2 10" id="KW-1003">Cell membrane</keyword>
<evidence type="ECO:0000256" key="1">
    <source>
        <dbReference type="ARBA" id="ARBA00004651"/>
    </source>
</evidence>
<dbReference type="STRING" id="1714016.BA724_15580"/>
<evidence type="ECO:0000256" key="5">
    <source>
        <dbReference type="ARBA" id="ARBA00023136"/>
    </source>
</evidence>
<evidence type="ECO:0000313" key="11">
    <source>
        <dbReference type="EMBL" id="OES46266.1"/>
    </source>
</evidence>
<feature type="transmembrane region" description="Helical" evidence="10">
    <location>
        <begin position="67"/>
        <end position="89"/>
    </location>
</feature>
<evidence type="ECO:0000256" key="9">
    <source>
        <dbReference type="ARBA" id="ARBA00049940"/>
    </source>
</evidence>
<dbReference type="Pfam" id="PF02537">
    <property type="entry name" value="CRCB"/>
    <property type="match status" value="1"/>
</dbReference>
<dbReference type="PANTHER" id="PTHR28259:SF1">
    <property type="entry name" value="FLUORIDE EXPORT PROTEIN 1-RELATED"/>
    <property type="match status" value="1"/>
</dbReference>
<evidence type="ECO:0000256" key="7">
    <source>
        <dbReference type="ARBA" id="ARBA00035120"/>
    </source>
</evidence>
<dbReference type="AlphaFoldDB" id="A0A1E7DT60"/>
<feature type="binding site" evidence="10">
    <location>
        <position position="73"/>
    </location>
    <ligand>
        <name>Na(+)</name>
        <dbReference type="ChEBI" id="CHEBI:29101"/>
        <note>structural</note>
    </ligand>
</feature>